<organism evidence="2 3">
    <name type="scientific">Rhizopus delemar (strain RA 99-880 / ATCC MYA-4621 / FGSC 9543 / NRRL 43880)</name>
    <name type="common">Mucormycosis agent</name>
    <name type="synonym">Rhizopus arrhizus var. delemar</name>
    <dbReference type="NCBI Taxonomy" id="246409"/>
    <lineage>
        <taxon>Eukaryota</taxon>
        <taxon>Fungi</taxon>
        <taxon>Fungi incertae sedis</taxon>
        <taxon>Mucoromycota</taxon>
        <taxon>Mucoromycotina</taxon>
        <taxon>Mucoromycetes</taxon>
        <taxon>Mucorales</taxon>
        <taxon>Mucorineae</taxon>
        <taxon>Rhizopodaceae</taxon>
        <taxon>Rhizopus</taxon>
    </lineage>
</organism>
<accession>I1BHW6</accession>
<dbReference type="InParanoid" id="I1BHW6"/>
<feature type="region of interest" description="Disordered" evidence="1">
    <location>
        <begin position="126"/>
        <end position="157"/>
    </location>
</feature>
<dbReference type="GeneID" id="93607472"/>
<evidence type="ECO:0000256" key="1">
    <source>
        <dbReference type="SAM" id="MobiDB-lite"/>
    </source>
</evidence>
<dbReference type="VEuPathDB" id="FungiDB:RO3G_00500"/>
<dbReference type="AlphaFoldDB" id="I1BHW6"/>
<dbReference type="RefSeq" id="XP_067511192.1">
    <property type="nucleotide sequence ID" value="XM_067655091.1"/>
</dbReference>
<dbReference type="EMBL" id="CH476732">
    <property type="protein sequence ID" value="EIE75796.1"/>
    <property type="molecule type" value="Genomic_DNA"/>
</dbReference>
<sequence length="157" mass="18246">MSHYAFDINDVIDLNVNEDEWRLVRQQLLTPTSSVCDERPDSRCESVMLFNRINDVGEDECIDLESNDLKEFLDTQSILLKDYSSSPMTQFTLKRINSSKPPVIENEKIRNILAKRRLDQSFLNQKRRSFEENSSKPASDQVRLMMDNPATEQTANK</sequence>
<reference evidence="2 3" key="1">
    <citation type="journal article" date="2009" name="PLoS Genet.">
        <title>Genomic analysis of the basal lineage fungus Rhizopus oryzae reveals a whole-genome duplication.</title>
        <authorList>
            <person name="Ma L.-J."/>
            <person name="Ibrahim A.S."/>
            <person name="Skory C."/>
            <person name="Grabherr M.G."/>
            <person name="Burger G."/>
            <person name="Butler M."/>
            <person name="Elias M."/>
            <person name="Idnurm A."/>
            <person name="Lang B.F."/>
            <person name="Sone T."/>
            <person name="Abe A."/>
            <person name="Calvo S.E."/>
            <person name="Corrochano L.M."/>
            <person name="Engels R."/>
            <person name="Fu J."/>
            <person name="Hansberg W."/>
            <person name="Kim J.-M."/>
            <person name="Kodira C.D."/>
            <person name="Koehrsen M.J."/>
            <person name="Liu B."/>
            <person name="Miranda-Saavedra D."/>
            <person name="O'Leary S."/>
            <person name="Ortiz-Castellanos L."/>
            <person name="Poulter R."/>
            <person name="Rodriguez-Romero J."/>
            <person name="Ruiz-Herrera J."/>
            <person name="Shen Y.-Q."/>
            <person name="Zeng Q."/>
            <person name="Galagan J."/>
            <person name="Birren B.W."/>
            <person name="Cuomo C.A."/>
            <person name="Wickes B.L."/>
        </authorList>
    </citation>
    <scope>NUCLEOTIDE SEQUENCE [LARGE SCALE GENOMIC DNA]</scope>
    <source>
        <strain evidence="3">RA 99-880 / ATCC MYA-4621 / FGSC 9543 / NRRL 43880</strain>
    </source>
</reference>
<protein>
    <submittedName>
        <fullName evidence="2">Uncharacterized protein</fullName>
    </submittedName>
</protein>
<keyword evidence="3" id="KW-1185">Reference proteome</keyword>
<evidence type="ECO:0000313" key="2">
    <source>
        <dbReference type="EMBL" id="EIE75796.1"/>
    </source>
</evidence>
<proteinExistence type="predicted"/>
<name>I1BHW6_RHIO9</name>
<gene>
    <name evidence="2" type="ORF">RO3G_00500</name>
</gene>
<dbReference type="OrthoDB" id="2288346at2759"/>
<evidence type="ECO:0000313" key="3">
    <source>
        <dbReference type="Proteomes" id="UP000009138"/>
    </source>
</evidence>
<dbReference type="Proteomes" id="UP000009138">
    <property type="component" value="Unassembled WGS sequence"/>
</dbReference>